<evidence type="ECO:0000256" key="1">
    <source>
        <dbReference type="SAM" id="Phobius"/>
    </source>
</evidence>
<keyword evidence="1" id="KW-0812">Transmembrane</keyword>
<reference evidence="2 3" key="1">
    <citation type="submission" date="2019-04" db="EMBL/GenBank/DDBJ databases">
        <title>Bacillus caeni sp. nov., a bacterium isolated from mangrove sediment.</title>
        <authorList>
            <person name="Huang H."/>
            <person name="Mo K."/>
            <person name="Hu Y."/>
        </authorList>
    </citation>
    <scope>NUCLEOTIDE SEQUENCE [LARGE SCALE GENOMIC DNA]</scope>
    <source>
        <strain evidence="2 3">HB172195</strain>
    </source>
</reference>
<feature type="transmembrane region" description="Helical" evidence="1">
    <location>
        <begin position="53"/>
        <end position="73"/>
    </location>
</feature>
<evidence type="ECO:0000313" key="3">
    <source>
        <dbReference type="Proteomes" id="UP000308230"/>
    </source>
</evidence>
<keyword evidence="1" id="KW-0472">Membrane</keyword>
<keyword evidence="1" id="KW-1133">Transmembrane helix</keyword>
<feature type="transmembrane region" description="Helical" evidence="1">
    <location>
        <begin position="12"/>
        <end position="32"/>
    </location>
</feature>
<keyword evidence="3" id="KW-1185">Reference proteome</keyword>
<sequence>MNLGLDNVLGMVGLFGGLLLGALGYFLGRHFAAQKRGLDERYMEIEKRSRNTSWWWTLAGIYIVFFLVLVEGITSPAPAIGIVLLIHMASYSFSVFYYNVKY</sequence>
<dbReference type="OrthoDB" id="2734587at2"/>
<evidence type="ECO:0008006" key="4">
    <source>
        <dbReference type="Google" id="ProtNLM"/>
    </source>
</evidence>
<organism evidence="2 3">
    <name type="scientific">Exobacillus caeni</name>
    <dbReference type="NCBI Taxonomy" id="2574798"/>
    <lineage>
        <taxon>Bacteria</taxon>
        <taxon>Bacillati</taxon>
        <taxon>Bacillota</taxon>
        <taxon>Bacilli</taxon>
        <taxon>Bacillales</taxon>
        <taxon>Guptibacillaceae</taxon>
        <taxon>Exobacillus</taxon>
    </lineage>
</organism>
<protein>
    <recommendedName>
        <fullName evidence="4">DUF2178 domain-containing protein</fullName>
    </recommendedName>
</protein>
<dbReference type="EMBL" id="SWLG01000005">
    <property type="protein sequence ID" value="TLS37955.1"/>
    <property type="molecule type" value="Genomic_DNA"/>
</dbReference>
<name>A0A5R9FEA8_9BACL</name>
<dbReference type="RefSeq" id="WP_138125534.1">
    <property type="nucleotide sequence ID" value="NZ_SWLG01000005.1"/>
</dbReference>
<dbReference type="AlphaFoldDB" id="A0A5R9FEA8"/>
<proteinExistence type="predicted"/>
<accession>A0A5R9FEA8</accession>
<dbReference type="Proteomes" id="UP000308230">
    <property type="component" value="Unassembled WGS sequence"/>
</dbReference>
<evidence type="ECO:0000313" key="2">
    <source>
        <dbReference type="EMBL" id="TLS37955.1"/>
    </source>
</evidence>
<comment type="caution">
    <text evidence="2">The sequence shown here is derived from an EMBL/GenBank/DDBJ whole genome shotgun (WGS) entry which is preliminary data.</text>
</comment>
<gene>
    <name evidence="2" type="ORF">FCL54_09060</name>
</gene>
<feature type="transmembrane region" description="Helical" evidence="1">
    <location>
        <begin position="79"/>
        <end position="100"/>
    </location>
</feature>